<accession>A0A0F7L6G8</accession>
<name>A0A0F7L6G8_9VIRU</name>
<organism evidence="1">
    <name type="scientific">uncultured marine virus</name>
    <dbReference type="NCBI Taxonomy" id="186617"/>
    <lineage>
        <taxon>Viruses</taxon>
        <taxon>environmental samples</taxon>
    </lineage>
</organism>
<reference evidence="1" key="1">
    <citation type="journal article" date="2015" name="Front. Microbiol.">
        <title>Combining genomic sequencing methods to explore viral diversity and reveal potential virus-host interactions.</title>
        <authorList>
            <person name="Chow C.E."/>
            <person name="Winget D.M."/>
            <person name="White R.A.III."/>
            <person name="Hallam S.J."/>
            <person name="Suttle C.A."/>
        </authorList>
    </citation>
    <scope>NUCLEOTIDE SEQUENCE</scope>
    <source>
        <strain evidence="1">Oxic1_6</strain>
    </source>
</reference>
<evidence type="ECO:0000313" key="1">
    <source>
        <dbReference type="EMBL" id="AKH48149.1"/>
    </source>
</evidence>
<reference evidence="1" key="2">
    <citation type="submission" date="2015-03" db="EMBL/GenBank/DDBJ databases">
        <authorList>
            <person name="Chow C.-E.T."/>
            <person name="Winget D.M."/>
            <person name="White R.A.III."/>
            <person name="Hallam S.J."/>
            <person name="Suttle C.A."/>
        </authorList>
    </citation>
    <scope>NUCLEOTIDE SEQUENCE</scope>
    <source>
        <strain evidence="1">Oxic1_6</strain>
    </source>
</reference>
<protein>
    <submittedName>
        <fullName evidence="1">Uncharacterized protein</fullName>
    </submittedName>
</protein>
<sequence>MARLRPQSSSGSRQRRRQRTVKCRLAWVFPERGGPKLTDAYGYWIAPPRRRPARILPTAARGAGGSARILARDE</sequence>
<dbReference type="EMBL" id="KR029601">
    <property type="protein sequence ID" value="AKH48149.1"/>
    <property type="molecule type" value="Genomic_DNA"/>
</dbReference>
<proteinExistence type="predicted"/>